<proteinExistence type="predicted"/>
<accession>A0A9N9ILE3</accession>
<organism evidence="1 2">
    <name type="scientific">Funneliformis caledonium</name>
    <dbReference type="NCBI Taxonomy" id="1117310"/>
    <lineage>
        <taxon>Eukaryota</taxon>
        <taxon>Fungi</taxon>
        <taxon>Fungi incertae sedis</taxon>
        <taxon>Mucoromycota</taxon>
        <taxon>Glomeromycotina</taxon>
        <taxon>Glomeromycetes</taxon>
        <taxon>Glomerales</taxon>
        <taxon>Glomeraceae</taxon>
        <taxon>Funneliformis</taxon>
    </lineage>
</organism>
<comment type="caution">
    <text evidence="1">The sequence shown here is derived from an EMBL/GenBank/DDBJ whole genome shotgun (WGS) entry which is preliminary data.</text>
</comment>
<keyword evidence="2" id="KW-1185">Reference proteome</keyword>
<gene>
    <name evidence="1" type="ORF">FCALED_LOCUS15702</name>
</gene>
<protein>
    <submittedName>
        <fullName evidence="1">15908_t:CDS:1</fullName>
    </submittedName>
</protein>
<dbReference type="AlphaFoldDB" id="A0A9N9ILE3"/>
<reference evidence="1" key="1">
    <citation type="submission" date="2021-06" db="EMBL/GenBank/DDBJ databases">
        <authorList>
            <person name="Kallberg Y."/>
            <person name="Tangrot J."/>
            <person name="Rosling A."/>
        </authorList>
    </citation>
    <scope>NUCLEOTIDE SEQUENCE</scope>
    <source>
        <strain evidence="1">UK204</strain>
    </source>
</reference>
<feature type="non-terminal residue" evidence="1">
    <location>
        <position position="1"/>
    </location>
</feature>
<dbReference type="EMBL" id="CAJVPQ010015291">
    <property type="protein sequence ID" value="CAG8742185.1"/>
    <property type="molecule type" value="Genomic_DNA"/>
</dbReference>
<name>A0A9N9ILE3_9GLOM</name>
<evidence type="ECO:0000313" key="2">
    <source>
        <dbReference type="Proteomes" id="UP000789570"/>
    </source>
</evidence>
<evidence type="ECO:0000313" key="1">
    <source>
        <dbReference type="EMBL" id="CAG8742185.1"/>
    </source>
</evidence>
<dbReference type="Proteomes" id="UP000789570">
    <property type="component" value="Unassembled WGS sequence"/>
</dbReference>
<sequence length="56" mass="6138">LWRGSQLFDEDGIASVKVTLEVPKNTKLPAKFMFKSSGSILETSCTSISGNFTIKE</sequence>